<dbReference type="InterPro" id="IPR036388">
    <property type="entry name" value="WH-like_DNA-bd_sf"/>
</dbReference>
<dbReference type="Gene3D" id="1.10.10.10">
    <property type="entry name" value="Winged helix-like DNA-binding domain superfamily/Winged helix DNA-binding domain"/>
    <property type="match status" value="1"/>
</dbReference>
<dbReference type="SMART" id="SM00347">
    <property type="entry name" value="HTH_MARR"/>
    <property type="match status" value="1"/>
</dbReference>
<sequence length="161" mass="19147">MEEDFLIEMGYPGLTARLKRLSDLFVYQTKEFYKEHNLDIEPNWHMIFLILKKHDQLTVTEISELLHLSHPAIVKLINKMKKKGYIDSVKDKNDYRKYQLTLSKKAKEKLPVLETYWSAGEQALEELLEGNSKLLEQLSIVERNIEDLDFKTRMEQLLNKY</sequence>
<dbReference type="GO" id="GO:0006950">
    <property type="term" value="P:response to stress"/>
    <property type="evidence" value="ECO:0007669"/>
    <property type="project" value="TreeGrafter"/>
</dbReference>
<comment type="caution">
    <text evidence="2">The sequence shown here is derived from an EMBL/GenBank/DDBJ whole genome shotgun (WGS) entry which is preliminary data.</text>
</comment>
<dbReference type="PANTHER" id="PTHR33164:SF43">
    <property type="entry name" value="HTH-TYPE TRANSCRIPTIONAL REPRESSOR YETL"/>
    <property type="match status" value="1"/>
</dbReference>
<protein>
    <submittedName>
        <fullName evidence="2">MarR family transcriptional regulator</fullName>
    </submittedName>
</protein>
<feature type="domain" description="HTH marR-type" evidence="1">
    <location>
        <begin position="11"/>
        <end position="161"/>
    </location>
</feature>
<dbReference type="CDD" id="cd00090">
    <property type="entry name" value="HTH_ARSR"/>
    <property type="match status" value="1"/>
</dbReference>
<accession>A0A2U0HWJ2</accession>
<dbReference type="EMBL" id="QEHR01000010">
    <property type="protein sequence ID" value="PVW13224.1"/>
    <property type="molecule type" value="Genomic_DNA"/>
</dbReference>
<gene>
    <name evidence="2" type="ORF">DDV96_13825</name>
</gene>
<evidence type="ECO:0000313" key="3">
    <source>
        <dbReference type="Proteomes" id="UP000245962"/>
    </source>
</evidence>
<dbReference type="InterPro" id="IPR039422">
    <property type="entry name" value="MarR/SlyA-like"/>
</dbReference>
<evidence type="ECO:0000259" key="1">
    <source>
        <dbReference type="PROSITE" id="PS50995"/>
    </source>
</evidence>
<dbReference type="AlphaFoldDB" id="A0A2U0HWJ2"/>
<dbReference type="InterPro" id="IPR011991">
    <property type="entry name" value="ArsR-like_HTH"/>
</dbReference>
<proteinExistence type="predicted"/>
<dbReference type="SUPFAM" id="SSF46785">
    <property type="entry name" value="Winged helix' DNA-binding domain"/>
    <property type="match status" value="1"/>
</dbReference>
<dbReference type="RefSeq" id="WP_116695410.1">
    <property type="nucleotide sequence ID" value="NZ_QEHR01000010.1"/>
</dbReference>
<dbReference type="PANTHER" id="PTHR33164">
    <property type="entry name" value="TRANSCRIPTIONAL REGULATOR, MARR FAMILY"/>
    <property type="match status" value="1"/>
</dbReference>
<dbReference type="InterPro" id="IPR036390">
    <property type="entry name" value="WH_DNA-bd_sf"/>
</dbReference>
<dbReference type="OrthoDB" id="759747at2"/>
<dbReference type="Proteomes" id="UP000245962">
    <property type="component" value="Unassembled WGS sequence"/>
</dbReference>
<dbReference type="InterPro" id="IPR000835">
    <property type="entry name" value="HTH_MarR-typ"/>
</dbReference>
<keyword evidence="3" id="KW-1185">Reference proteome</keyword>
<dbReference type="GO" id="GO:0003700">
    <property type="term" value="F:DNA-binding transcription factor activity"/>
    <property type="evidence" value="ECO:0007669"/>
    <property type="project" value="InterPro"/>
</dbReference>
<name>A0A2U0HWJ2_9FLAO</name>
<dbReference type="Pfam" id="PF12802">
    <property type="entry name" value="MarR_2"/>
    <property type="match status" value="1"/>
</dbReference>
<dbReference type="PROSITE" id="PS50995">
    <property type="entry name" value="HTH_MARR_2"/>
    <property type="match status" value="1"/>
</dbReference>
<organism evidence="2 3">
    <name type="scientific">Marixanthomonas spongiae</name>
    <dbReference type="NCBI Taxonomy" id="2174845"/>
    <lineage>
        <taxon>Bacteria</taxon>
        <taxon>Pseudomonadati</taxon>
        <taxon>Bacteroidota</taxon>
        <taxon>Flavobacteriia</taxon>
        <taxon>Flavobacteriales</taxon>
        <taxon>Flavobacteriaceae</taxon>
        <taxon>Marixanthomonas</taxon>
    </lineage>
</organism>
<evidence type="ECO:0000313" key="2">
    <source>
        <dbReference type="EMBL" id="PVW13224.1"/>
    </source>
</evidence>
<reference evidence="2 3" key="1">
    <citation type="submission" date="2018-04" db="EMBL/GenBank/DDBJ databases">
        <title>Marixanthomonas spongiae HN-E44 sp. nov., isolated from a marine sponge.</title>
        <authorList>
            <person name="Luo L."/>
            <person name="Zhuang L."/>
        </authorList>
    </citation>
    <scope>NUCLEOTIDE SEQUENCE [LARGE SCALE GENOMIC DNA]</scope>
    <source>
        <strain evidence="2 3">HN-E44</strain>
    </source>
</reference>